<feature type="transmembrane region" description="Helical" evidence="2">
    <location>
        <begin position="245"/>
        <end position="267"/>
    </location>
</feature>
<keyword evidence="2" id="KW-0812">Transmembrane</keyword>
<feature type="transmembrane region" description="Helical" evidence="2">
    <location>
        <begin position="115"/>
        <end position="138"/>
    </location>
</feature>
<evidence type="ECO:0000259" key="3">
    <source>
        <dbReference type="Pfam" id="PF02517"/>
    </source>
</evidence>
<gene>
    <name evidence="4" type="ORF">INF26_04565</name>
</gene>
<dbReference type="Pfam" id="PF02517">
    <property type="entry name" value="Rce1-like"/>
    <property type="match status" value="1"/>
</dbReference>
<keyword evidence="2" id="KW-1133">Transmembrane helix</keyword>
<sequence length="312" mass="32138">MALIKRHKQGWACWLTAAGYLALAFVPGFAALPLLADQALQRVLLFTLVAGMIALLGGVRSLAPSAVGVRRALREGCLPVLLSLGLCALEVTALLQASAAGEALGLSPTWLPDLVLLALFCASVGLYEEALFRVLLLGGILSRHGRTKNGVVGAVLVSSVVFGALHVTATPSIGVLELAQMLLKTAQTACVGLLFAVVYVRTRSFLGVAALHGLADFLLMAPLALLGELEGTLEGSYVSSGADVAAVALASTLIVVYVAAVAVYALCAVRAWGLLETTPVPQEGPFESGWAPVGETPADEKDDGLPVPPPGL</sequence>
<comment type="caution">
    <text evidence="4">The sequence shown here is derived from an EMBL/GenBank/DDBJ whole genome shotgun (WGS) entry which is preliminary data.</text>
</comment>
<keyword evidence="4" id="KW-0645">Protease</keyword>
<feature type="transmembrane region" description="Helical" evidence="2">
    <location>
        <begin position="181"/>
        <end position="200"/>
    </location>
</feature>
<feature type="transmembrane region" description="Helical" evidence="2">
    <location>
        <begin position="205"/>
        <end position="225"/>
    </location>
</feature>
<dbReference type="GO" id="GO:0008237">
    <property type="term" value="F:metallopeptidase activity"/>
    <property type="evidence" value="ECO:0007669"/>
    <property type="project" value="UniProtKB-KW"/>
</dbReference>
<dbReference type="RefSeq" id="WP_193529549.1">
    <property type="nucleotide sequence ID" value="NZ_JADCJZ010000002.1"/>
</dbReference>
<organism evidence="4 5">
    <name type="scientific">Thermophilibacter gallinarum</name>
    <dbReference type="NCBI Taxonomy" id="2779357"/>
    <lineage>
        <taxon>Bacteria</taxon>
        <taxon>Bacillati</taxon>
        <taxon>Actinomycetota</taxon>
        <taxon>Coriobacteriia</taxon>
        <taxon>Coriobacteriales</taxon>
        <taxon>Atopobiaceae</taxon>
        <taxon>Thermophilibacter</taxon>
    </lineage>
</organism>
<dbReference type="Proteomes" id="UP001194273">
    <property type="component" value="Unassembled WGS sequence"/>
</dbReference>
<dbReference type="EMBL" id="JADCJZ010000002">
    <property type="protein sequence ID" value="MBE5024122.1"/>
    <property type="molecule type" value="Genomic_DNA"/>
</dbReference>
<keyword evidence="2" id="KW-0472">Membrane</keyword>
<feature type="transmembrane region" description="Helical" evidence="2">
    <location>
        <begin position="12"/>
        <end position="36"/>
    </location>
</feature>
<feature type="transmembrane region" description="Helical" evidence="2">
    <location>
        <begin position="150"/>
        <end position="169"/>
    </location>
</feature>
<reference evidence="4 5" key="1">
    <citation type="submission" date="2020-10" db="EMBL/GenBank/DDBJ databases">
        <title>ChiBAC.</title>
        <authorList>
            <person name="Zenner C."/>
            <person name="Hitch T.C.A."/>
            <person name="Clavel T."/>
        </authorList>
    </citation>
    <scope>NUCLEOTIDE SEQUENCE [LARGE SCALE GENOMIC DNA]</scope>
    <source>
        <strain evidence="4 5">DSM 107455</strain>
    </source>
</reference>
<feature type="domain" description="CAAX prenyl protease 2/Lysostaphin resistance protein A-like" evidence="3">
    <location>
        <begin position="113"/>
        <end position="218"/>
    </location>
</feature>
<feature type="transmembrane region" description="Helical" evidence="2">
    <location>
        <begin position="75"/>
        <end position="95"/>
    </location>
</feature>
<dbReference type="InterPro" id="IPR003675">
    <property type="entry name" value="Rce1/LyrA-like_dom"/>
</dbReference>
<evidence type="ECO:0000256" key="2">
    <source>
        <dbReference type="SAM" id="Phobius"/>
    </source>
</evidence>
<feature type="transmembrane region" description="Helical" evidence="2">
    <location>
        <begin position="42"/>
        <end position="63"/>
    </location>
</feature>
<evidence type="ECO:0000256" key="1">
    <source>
        <dbReference type="SAM" id="MobiDB-lite"/>
    </source>
</evidence>
<keyword evidence="4" id="KW-0378">Hydrolase</keyword>
<keyword evidence="5" id="KW-1185">Reference proteome</keyword>
<feature type="region of interest" description="Disordered" evidence="1">
    <location>
        <begin position="284"/>
        <end position="312"/>
    </location>
</feature>
<protein>
    <submittedName>
        <fullName evidence="4">CPBP family intramembrane metalloprotease</fullName>
    </submittedName>
</protein>
<keyword evidence="4" id="KW-0482">Metalloprotease</keyword>
<evidence type="ECO:0000313" key="4">
    <source>
        <dbReference type="EMBL" id="MBE5024122.1"/>
    </source>
</evidence>
<name>A0ABR9QTR0_9ACTN</name>
<proteinExistence type="predicted"/>
<evidence type="ECO:0000313" key="5">
    <source>
        <dbReference type="Proteomes" id="UP001194273"/>
    </source>
</evidence>
<accession>A0ABR9QTR0</accession>